<proteinExistence type="predicted"/>
<keyword evidence="2" id="KW-1185">Reference proteome</keyword>
<evidence type="ECO:0000313" key="1">
    <source>
        <dbReference type="EMBL" id="GFU24945.1"/>
    </source>
</evidence>
<dbReference type="Proteomes" id="UP000887013">
    <property type="component" value="Unassembled WGS sequence"/>
</dbReference>
<reference evidence="1" key="1">
    <citation type="submission" date="2020-08" db="EMBL/GenBank/DDBJ databases">
        <title>Multicomponent nature underlies the extraordinary mechanical properties of spider dragline silk.</title>
        <authorList>
            <person name="Kono N."/>
            <person name="Nakamura H."/>
            <person name="Mori M."/>
            <person name="Yoshida Y."/>
            <person name="Ohtoshi R."/>
            <person name="Malay A.D."/>
            <person name="Moran D.A.P."/>
            <person name="Tomita M."/>
            <person name="Numata K."/>
            <person name="Arakawa K."/>
        </authorList>
    </citation>
    <scope>NUCLEOTIDE SEQUENCE</scope>
</reference>
<name>A0A8X6QJ33_NEPPI</name>
<dbReference type="AlphaFoldDB" id="A0A8X6QJ33"/>
<comment type="caution">
    <text evidence="1">The sequence shown here is derived from an EMBL/GenBank/DDBJ whole genome shotgun (WGS) entry which is preliminary data.</text>
</comment>
<dbReference type="OrthoDB" id="6437614at2759"/>
<gene>
    <name evidence="1" type="ORF">NPIL_622321</name>
</gene>
<dbReference type="EMBL" id="BMAW01032288">
    <property type="protein sequence ID" value="GFU24945.1"/>
    <property type="molecule type" value="Genomic_DNA"/>
</dbReference>
<organism evidence="1 2">
    <name type="scientific">Nephila pilipes</name>
    <name type="common">Giant wood spider</name>
    <name type="synonym">Nephila maculata</name>
    <dbReference type="NCBI Taxonomy" id="299642"/>
    <lineage>
        <taxon>Eukaryota</taxon>
        <taxon>Metazoa</taxon>
        <taxon>Ecdysozoa</taxon>
        <taxon>Arthropoda</taxon>
        <taxon>Chelicerata</taxon>
        <taxon>Arachnida</taxon>
        <taxon>Araneae</taxon>
        <taxon>Araneomorphae</taxon>
        <taxon>Entelegynae</taxon>
        <taxon>Araneoidea</taxon>
        <taxon>Nephilidae</taxon>
        <taxon>Nephila</taxon>
    </lineage>
</organism>
<evidence type="ECO:0000313" key="2">
    <source>
        <dbReference type="Proteomes" id="UP000887013"/>
    </source>
</evidence>
<accession>A0A8X6QJ33</accession>
<sequence>MCNNNFSSAQSDMSEGGRNLTGVIVVMKERISSIIERLPLGGLIGERTQNTESKIEPPFIPLSSCGGGLYHFYHRWKGTEKSFERVRVTDEFLERRL</sequence>
<protein>
    <submittedName>
        <fullName evidence="1">Uncharacterized protein</fullName>
    </submittedName>
</protein>